<dbReference type="SUPFAM" id="SSF50998">
    <property type="entry name" value="Quinoprotein alcohol dehydrogenase-like"/>
    <property type="match status" value="1"/>
</dbReference>
<dbReference type="PANTHER" id="PTHR42754:SF1">
    <property type="entry name" value="LIPOPROTEIN"/>
    <property type="match status" value="1"/>
</dbReference>
<reference evidence="3 4" key="1">
    <citation type="submission" date="2017-06" db="EMBL/GenBank/DDBJ databases">
        <title>Novel microbial phyla capable of carbon fixation and sulfur reduction in deep-sea sediments.</title>
        <authorList>
            <person name="Huang J."/>
            <person name="Baker B."/>
            <person name="Wang Y."/>
        </authorList>
    </citation>
    <scope>NUCLEOTIDE SEQUENCE [LARGE SCALE GENOMIC DNA]</scope>
    <source>
        <strain evidence="3">B3_LCP</strain>
    </source>
</reference>
<proteinExistence type="predicted"/>
<organism evidence="3 4">
    <name type="scientific">candidate division LCP-89 bacterium B3_LCP</name>
    <dbReference type="NCBI Taxonomy" id="2012998"/>
    <lineage>
        <taxon>Bacteria</taxon>
        <taxon>Pseudomonadati</taxon>
        <taxon>Bacteria division LCP-89</taxon>
    </lineage>
</organism>
<feature type="domain" description="Secretion system C-terminal sorting" evidence="2">
    <location>
        <begin position="429"/>
        <end position="503"/>
    </location>
</feature>
<dbReference type="Proteomes" id="UP000319619">
    <property type="component" value="Unassembled WGS sequence"/>
</dbReference>
<dbReference type="NCBIfam" id="TIGR04183">
    <property type="entry name" value="Por_Secre_tail"/>
    <property type="match status" value="1"/>
</dbReference>
<dbReference type="AlphaFoldDB" id="A0A532V545"/>
<name>A0A532V545_UNCL8</name>
<evidence type="ECO:0000313" key="4">
    <source>
        <dbReference type="Proteomes" id="UP000319619"/>
    </source>
</evidence>
<dbReference type="Pfam" id="PF18962">
    <property type="entry name" value="Por_Secre_tail"/>
    <property type="match status" value="1"/>
</dbReference>
<gene>
    <name evidence="3" type="ORF">CEE37_01190</name>
</gene>
<comment type="caution">
    <text evidence="3">The sequence shown here is derived from an EMBL/GenBank/DDBJ whole genome shotgun (WGS) entry which is preliminary data.</text>
</comment>
<keyword evidence="1" id="KW-0732">Signal</keyword>
<protein>
    <recommendedName>
        <fullName evidence="2">Secretion system C-terminal sorting domain-containing protein</fullName>
    </recommendedName>
</protein>
<evidence type="ECO:0000313" key="3">
    <source>
        <dbReference type="EMBL" id="TKJ42324.1"/>
    </source>
</evidence>
<dbReference type="Gene3D" id="2.60.40.4070">
    <property type="match status" value="1"/>
</dbReference>
<feature type="signal peptide" evidence="1">
    <location>
        <begin position="1"/>
        <end position="38"/>
    </location>
</feature>
<evidence type="ECO:0000256" key="1">
    <source>
        <dbReference type="SAM" id="SignalP"/>
    </source>
</evidence>
<evidence type="ECO:0000259" key="2">
    <source>
        <dbReference type="Pfam" id="PF18962"/>
    </source>
</evidence>
<dbReference type="SUPFAM" id="SSF69304">
    <property type="entry name" value="Tricorn protease N-terminal domain"/>
    <property type="match status" value="1"/>
</dbReference>
<accession>A0A532V545</accession>
<feature type="chain" id="PRO_5022139898" description="Secretion system C-terminal sorting domain-containing protein" evidence="1">
    <location>
        <begin position="39"/>
        <end position="507"/>
    </location>
</feature>
<dbReference type="InterPro" id="IPR026444">
    <property type="entry name" value="Secre_tail"/>
</dbReference>
<dbReference type="EMBL" id="NJBN01000001">
    <property type="protein sequence ID" value="TKJ42324.1"/>
    <property type="molecule type" value="Genomic_DNA"/>
</dbReference>
<dbReference type="InterPro" id="IPR011047">
    <property type="entry name" value="Quinoprotein_ADH-like_sf"/>
</dbReference>
<sequence>MRISMMLMISGGKKMFAVKKKLLSIILMLLVSTLATWAQPPDSTGMILVGGPAEDYGYGIDKTSDGGLIITGITASYGAGSWDVWLVKFSANDEKEWDQTLGGANIEMGRSVRETADRGYIIAGVSESYGEGGQDAYLVKTDDNGQVAWEMSYGGSEDDLANSVRQCPDGGYILVGRTKSWGSGGYDLLLLKTDDQGNEEWHQTFGGTANDYGYRVEVIPDSGYIVSGYTESFGSGKADLWLLKVDTNGEEIWSRTYGGSSNDFGGCVRILEGEGYIISGETHSYGSGKGDIWLIKTDTDGDILWDRTYGGSELDGGFPTIGATDGSYIISGWTKSDSQGEADILIIKTDEDGEEIWSKTYGGPGDDRALDIVELSDGGFVLTGYGKSNNDENYDTILIRLNEYGDAITGMGRITTTGEVLTYELSEPYPNPFNDQTRLTFTLPTTSKVDLAVYDIRGRLVAELTGKYYSAGQHTIGFKADNLASGVYFINMKSGNWVTTKKCTLLR</sequence>
<dbReference type="PANTHER" id="PTHR42754">
    <property type="entry name" value="ENDOGLUCANASE"/>
    <property type="match status" value="1"/>
</dbReference>